<dbReference type="Proteomes" id="UP001214576">
    <property type="component" value="Unassembled WGS sequence"/>
</dbReference>
<comment type="caution">
    <text evidence="1">The sequence shown here is derived from an EMBL/GenBank/DDBJ whole genome shotgun (WGS) entry which is preliminary data.</text>
</comment>
<organism evidence="1 2">
    <name type="scientific">Ovis ammon polii</name>
    <dbReference type="NCBI Taxonomy" id="230172"/>
    <lineage>
        <taxon>Eukaryota</taxon>
        <taxon>Metazoa</taxon>
        <taxon>Chordata</taxon>
        <taxon>Craniata</taxon>
        <taxon>Vertebrata</taxon>
        <taxon>Euteleostomi</taxon>
        <taxon>Mammalia</taxon>
        <taxon>Eutheria</taxon>
        <taxon>Laurasiatheria</taxon>
        <taxon>Artiodactyla</taxon>
        <taxon>Ruminantia</taxon>
        <taxon>Pecora</taxon>
        <taxon>Bovidae</taxon>
        <taxon>Caprinae</taxon>
        <taxon>Ovis</taxon>
    </lineage>
</organism>
<accession>A0AAD4YC08</accession>
<evidence type="ECO:0000313" key="2">
    <source>
        <dbReference type="Proteomes" id="UP001214576"/>
    </source>
</evidence>
<evidence type="ECO:0000313" key="1">
    <source>
        <dbReference type="EMBL" id="KAI4545515.1"/>
    </source>
</evidence>
<dbReference type="EMBL" id="JAKZEL010000003">
    <property type="protein sequence ID" value="KAI4545515.1"/>
    <property type="molecule type" value="Genomic_DNA"/>
</dbReference>
<sequence length="122" mass="13525">MLGSWKALWGFQEIPGGTLAGTAERWGGGMTRRHFAVAAKAASLRKLAEHWDHIGPNLSVSGTASMAAWWVTSHMQVGNEKPFCRELNGLQEDIWGLVLIVPWSKARLMRLKPSEDDEKQLG</sequence>
<proteinExistence type="predicted"/>
<protein>
    <submittedName>
        <fullName evidence="1">Uncharacterized protein</fullName>
    </submittedName>
</protein>
<dbReference type="AlphaFoldDB" id="A0AAD4YC08"/>
<reference evidence="1" key="1">
    <citation type="submission" date="2022-03" db="EMBL/GenBank/DDBJ databases">
        <title>Genomic analyses of argali, domestic sheep and their hybrids provide insights into chromosomal evolution, heterosis and genetic basis of agronomic traits.</title>
        <authorList>
            <person name="Li M."/>
        </authorList>
    </citation>
    <scope>NUCLEOTIDE SEQUENCE</scope>
    <source>
        <strain evidence="1">CAU-MHL-2022a</strain>
        <tissue evidence="1">Skin</tissue>
    </source>
</reference>
<name>A0AAD4YC08_OVIAM</name>
<keyword evidence="2" id="KW-1185">Reference proteome</keyword>
<gene>
    <name evidence="1" type="ORF">MG293_005781</name>
</gene>